<dbReference type="VEuPathDB" id="VectorBase:HLOH_054408"/>
<dbReference type="OrthoDB" id="6435757at2759"/>
<comment type="caution">
    <text evidence="7">The sequence shown here is derived from an EMBL/GenBank/DDBJ whole genome shotgun (WGS) entry which is preliminary data.</text>
</comment>
<dbReference type="AlphaFoldDB" id="A0A9J6GDW5"/>
<evidence type="ECO:0000256" key="1">
    <source>
        <dbReference type="ARBA" id="ARBA00004141"/>
    </source>
</evidence>
<evidence type="ECO:0000313" key="7">
    <source>
        <dbReference type="EMBL" id="KAH9373323.1"/>
    </source>
</evidence>
<dbReference type="EMBL" id="JABSTR010000006">
    <property type="protein sequence ID" value="KAH9373323.1"/>
    <property type="molecule type" value="Genomic_DNA"/>
</dbReference>
<evidence type="ECO:0000256" key="4">
    <source>
        <dbReference type="ARBA" id="ARBA00023136"/>
    </source>
</evidence>
<dbReference type="OMA" id="MPWSEMF"/>
<dbReference type="SUPFAM" id="SSF52540">
    <property type="entry name" value="P-loop containing nucleoside triphosphate hydrolases"/>
    <property type="match status" value="1"/>
</dbReference>
<feature type="transmembrane region" description="Helical" evidence="5">
    <location>
        <begin position="290"/>
        <end position="311"/>
    </location>
</feature>
<dbReference type="GO" id="GO:0005524">
    <property type="term" value="F:ATP binding"/>
    <property type="evidence" value="ECO:0007669"/>
    <property type="project" value="InterPro"/>
</dbReference>
<keyword evidence="4 5" id="KW-0472">Membrane</keyword>
<dbReference type="Gene3D" id="3.40.50.300">
    <property type="entry name" value="P-loop containing nucleotide triphosphate hydrolases"/>
    <property type="match status" value="1"/>
</dbReference>
<dbReference type="Pfam" id="PF12698">
    <property type="entry name" value="ABC2_membrane_3"/>
    <property type="match status" value="1"/>
</dbReference>
<feature type="domain" description="ABC transporter" evidence="6">
    <location>
        <begin position="339"/>
        <end position="565"/>
    </location>
</feature>
<dbReference type="InterPro" id="IPR013525">
    <property type="entry name" value="ABC2_TM"/>
</dbReference>
<dbReference type="PANTHER" id="PTHR19229">
    <property type="entry name" value="ATP-BINDING CASSETTE TRANSPORTER SUBFAMILY A ABCA"/>
    <property type="match status" value="1"/>
</dbReference>
<evidence type="ECO:0000256" key="3">
    <source>
        <dbReference type="ARBA" id="ARBA00022989"/>
    </source>
</evidence>
<proteinExistence type="predicted"/>
<dbReference type="PROSITE" id="PS00211">
    <property type="entry name" value="ABC_TRANSPORTER_1"/>
    <property type="match status" value="1"/>
</dbReference>
<reference evidence="7 8" key="1">
    <citation type="journal article" date="2020" name="Cell">
        <title>Large-Scale Comparative Analyses of Tick Genomes Elucidate Their Genetic Diversity and Vector Capacities.</title>
        <authorList>
            <consortium name="Tick Genome and Microbiome Consortium (TIGMIC)"/>
            <person name="Jia N."/>
            <person name="Wang J."/>
            <person name="Shi W."/>
            <person name="Du L."/>
            <person name="Sun Y."/>
            <person name="Zhan W."/>
            <person name="Jiang J.F."/>
            <person name="Wang Q."/>
            <person name="Zhang B."/>
            <person name="Ji P."/>
            <person name="Bell-Sakyi L."/>
            <person name="Cui X.M."/>
            <person name="Yuan T.T."/>
            <person name="Jiang B.G."/>
            <person name="Yang W.F."/>
            <person name="Lam T.T."/>
            <person name="Chang Q.C."/>
            <person name="Ding S.J."/>
            <person name="Wang X.J."/>
            <person name="Zhu J.G."/>
            <person name="Ruan X.D."/>
            <person name="Zhao L."/>
            <person name="Wei J.T."/>
            <person name="Ye R.Z."/>
            <person name="Que T.C."/>
            <person name="Du C.H."/>
            <person name="Zhou Y.H."/>
            <person name="Cheng J.X."/>
            <person name="Dai P.F."/>
            <person name="Guo W.B."/>
            <person name="Han X.H."/>
            <person name="Huang E.J."/>
            <person name="Li L.F."/>
            <person name="Wei W."/>
            <person name="Gao Y.C."/>
            <person name="Liu J.Z."/>
            <person name="Shao H.Z."/>
            <person name="Wang X."/>
            <person name="Wang C.C."/>
            <person name="Yang T.C."/>
            <person name="Huo Q.B."/>
            <person name="Li W."/>
            <person name="Chen H.Y."/>
            <person name="Chen S.E."/>
            <person name="Zhou L.G."/>
            <person name="Ni X.B."/>
            <person name="Tian J.H."/>
            <person name="Sheng Y."/>
            <person name="Liu T."/>
            <person name="Pan Y.S."/>
            <person name="Xia L.Y."/>
            <person name="Li J."/>
            <person name="Zhao F."/>
            <person name="Cao W.C."/>
        </authorList>
    </citation>
    <scope>NUCLEOTIDE SEQUENCE [LARGE SCALE GENOMIC DNA]</scope>
    <source>
        <strain evidence="7">HaeL-2018</strain>
    </source>
</reference>
<gene>
    <name evidence="7" type="ORF">HPB48_018376</name>
</gene>
<dbReference type="Pfam" id="PF00005">
    <property type="entry name" value="ABC_tran"/>
    <property type="match status" value="1"/>
</dbReference>
<evidence type="ECO:0000259" key="6">
    <source>
        <dbReference type="PROSITE" id="PS50893"/>
    </source>
</evidence>
<evidence type="ECO:0000256" key="2">
    <source>
        <dbReference type="ARBA" id="ARBA00022692"/>
    </source>
</evidence>
<keyword evidence="8" id="KW-1185">Reference proteome</keyword>
<feature type="transmembrane region" description="Helical" evidence="5">
    <location>
        <begin position="141"/>
        <end position="164"/>
    </location>
</feature>
<dbReference type="Proteomes" id="UP000821853">
    <property type="component" value="Chromosome 4"/>
</dbReference>
<dbReference type="InterPro" id="IPR026082">
    <property type="entry name" value="ABCA"/>
</dbReference>
<organism evidence="7 8">
    <name type="scientific">Haemaphysalis longicornis</name>
    <name type="common">Bush tick</name>
    <dbReference type="NCBI Taxonomy" id="44386"/>
    <lineage>
        <taxon>Eukaryota</taxon>
        <taxon>Metazoa</taxon>
        <taxon>Ecdysozoa</taxon>
        <taxon>Arthropoda</taxon>
        <taxon>Chelicerata</taxon>
        <taxon>Arachnida</taxon>
        <taxon>Acari</taxon>
        <taxon>Parasitiformes</taxon>
        <taxon>Ixodida</taxon>
        <taxon>Ixodoidea</taxon>
        <taxon>Ixodidae</taxon>
        <taxon>Haemaphysalinae</taxon>
        <taxon>Haemaphysalis</taxon>
    </lineage>
</organism>
<sequence>MTVEYKSRARSNVLWYNGQIQHVAPLLLSLYNDARLRNVTRVDGAAFTFEVSARLSNAAAESEHIKSQNAYRELLPKVLRAIFFPLVSSLMCSNFVLFPISERALQRLLQRSSIIDFLFSFVCNSGAHLTPPAPLSLGAELIFVMNLLHGYAALPLIYICSFVFDNPGYGSSVMAITFFAVSSVGFMGRVFMEHYASDLEDSPALVLVIESLLQVLRLLPTYSYSRGMTTILQLAAEKSTCQRGGSELANECHAKVAEVKMSLQRCCQHLKSPDPSEYAIHPFEVHSYSAFYDFLALTLEGAVLFVLLIYLERKLPKAEQALSALEPEHYETELASKPSRLPGFGAGHRKSVVVHDDTDVVKEDQLVASLLPGQVATSSDQERPLMVVHRLFRAYGYFESTIVLQFQRLLGYCPQRDGLLDMLTGIEMLMLFTRLKGIQVMPGYIDMLLEMFRLEDYADQLVGTYSAGNRRKLSLCIAVMGMPRLLLLDEPYAGVGTTARKRIVSYISSLQRVAKLSIVLTSHSLSDVEFLCNRIAILGGGRLQCLGSLVHLKEKFGKGYTITVKTYPDKKQDLTYQKEVSAAVMNYFKEAELVHTYEGLLEFRMSRTRMPWSEMFIKMARIKKKFKLQDFFVTDTSLEQIFLSVTRKEASDAAAANLHHKTTHGMGTTVGI</sequence>
<dbReference type="GO" id="GO:0005319">
    <property type="term" value="F:lipid transporter activity"/>
    <property type="evidence" value="ECO:0007669"/>
    <property type="project" value="TreeGrafter"/>
</dbReference>
<dbReference type="InterPro" id="IPR027417">
    <property type="entry name" value="P-loop_NTPase"/>
</dbReference>
<dbReference type="Pfam" id="PF23321">
    <property type="entry name" value="R1_ABCA1"/>
    <property type="match status" value="1"/>
</dbReference>
<dbReference type="InterPro" id="IPR003439">
    <property type="entry name" value="ABC_transporter-like_ATP-bd"/>
</dbReference>
<evidence type="ECO:0000313" key="8">
    <source>
        <dbReference type="Proteomes" id="UP000821853"/>
    </source>
</evidence>
<dbReference type="PROSITE" id="PS50893">
    <property type="entry name" value="ABC_TRANSPORTER_2"/>
    <property type="match status" value="1"/>
</dbReference>
<keyword evidence="3 5" id="KW-1133">Transmembrane helix</keyword>
<dbReference type="InterPro" id="IPR056264">
    <property type="entry name" value="R2_ABCA1-4-like"/>
</dbReference>
<feature type="transmembrane region" description="Helical" evidence="5">
    <location>
        <begin position="78"/>
        <end position="100"/>
    </location>
</feature>
<protein>
    <recommendedName>
        <fullName evidence="6">ABC transporter domain-containing protein</fullName>
    </recommendedName>
</protein>
<dbReference type="PANTHER" id="PTHR19229:SF250">
    <property type="entry name" value="ABC TRANSPORTER DOMAIN-CONTAINING PROTEIN-RELATED"/>
    <property type="match status" value="1"/>
</dbReference>
<comment type="subcellular location">
    <subcellularLocation>
        <location evidence="1">Membrane</location>
        <topology evidence="1">Multi-pass membrane protein</topology>
    </subcellularLocation>
</comment>
<dbReference type="InterPro" id="IPR017871">
    <property type="entry name" value="ABC_transporter-like_CS"/>
</dbReference>
<feature type="transmembrane region" description="Helical" evidence="5">
    <location>
        <begin position="170"/>
        <end position="192"/>
    </location>
</feature>
<evidence type="ECO:0000256" key="5">
    <source>
        <dbReference type="SAM" id="Phobius"/>
    </source>
</evidence>
<name>A0A9J6GDW5_HAELO</name>
<dbReference type="GO" id="GO:0140359">
    <property type="term" value="F:ABC-type transporter activity"/>
    <property type="evidence" value="ECO:0007669"/>
    <property type="project" value="InterPro"/>
</dbReference>
<dbReference type="GO" id="GO:0016020">
    <property type="term" value="C:membrane"/>
    <property type="evidence" value="ECO:0007669"/>
    <property type="project" value="UniProtKB-SubCell"/>
</dbReference>
<keyword evidence="2 5" id="KW-0812">Transmembrane</keyword>
<dbReference type="GO" id="GO:0016887">
    <property type="term" value="F:ATP hydrolysis activity"/>
    <property type="evidence" value="ECO:0007669"/>
    <property type="project" value="InterPro"/>
</dbReference>
<accession>A0A9J6GDW5</accession>